<dbReference type="InterPro" id="IPR046351">
    <property type="entry name" value="UTP4"/>
</dbReference>
<reference evidence="2" key="1">
    <citation type="submission" date="2021-10" db="EMBL/GenBank/DDBJ databases">
        <title>De novo Genome Assembly of Clathrus columnatus (Basidiomycota, Fungi) Using Illumina and Nanopore Sequence Data.</title>
        <authorList>
            <person name="Ogiso-Tanaka E."/>
            <person name="Itagaki H."/>
            <person name="Hosoya T."/>
            <person name="Hosaka K."/>
        </authorList>
    </citation>
    <scope>NUCLEOTIDE SEQUENCE</scope>
    <source>
        <strain evidence="2">MO-923</strain>
    </source>
</reference>
<dbReference type="SUPFAM" id="SSF50998">
    <property type="entry name" value="Quinoprotein alcohol dehydrogenase-like"/>
    <property type="match status" value="1"/>
</dbReference>
<dbReference type="AlphaFoldDB" id="A0AAV5A8G7"/>
<dbReference type="InterPro" id="IPR015943">
    <property type="entry name" value="WD40/YVTN_repeat-like_dom_sf"/>
</dbReference>
<evidence type="ECO:0000313" key="3">
    <source>
        <dbReference type="Proteomes" id="UP001050691"/>
    </source>
</evidence>
<dbReference type="InterPro" id="IPR011047">
    <property type="entry name" value="Quinoprotein_ADH-like_sf"/>
</dbReference>
<protein>
    <submittedName>
        <fullName evidence="2">Uncharacterized protein</fullName>
    </submittedName>
</protein>
<comment type="caution">
    <text evidence="2">The sequence shown here is derived from an EMBL/GenBank/DDBJ whole genome shotgun (WGS) entry which is preliminary data.</text>
</comment>
<proteinExistence type="predicted"/>
<dbReference type="SUPFAM" id="SSF50978">
    <property type="entry name" value="WD40 repeat-like"/>
    <property type="match status" value="1"/>
</dbReference>
<feature type="region of interest" description="Disordered" evidence="1">
    <location>
        <begin position="722"/>
        <end position="745"/>
    </location>
</feature>
<dbReference type="GO" id="GO:0034455">
    <property type="term" value="C:t-UTP complex"/>
    <property type="evidence" value="ECO:0007669"/>
    <property type="project" value="TreeGrafter"/>
</dbReference>
<gene>
    <name evidence="2" type="ORF">Clacol_003711</name>
</gene>
<name>A0AAV5A8G7_9AGAM</name>
<keyword evidence="3" id="KW-1185">Reference proteome</keyword>
<dbReference type="GO" id="GO:0000462">
    <property type="term" value="P:maturation of SSU-rRNA from tricistronic rRNA transcript (SSU-rRNA, 5.8S rRNA, LSU-rRNA)"/>
    <property type="evidence" value="ECO:0007669"/>
    <property type="project" value="InterPro"/>
</dbReference>
<dbReference type="GO" id="GO:0032040">
    <property type="term" value="C:small-subunit processome"/>
    <property type="evidence" value="ECO:0007669"/>
    <property type="project" value="TreeGrafter"/>
</dbReference>
<dbReference type="GO" id="GO:0003723">
    <property type="term" value="F:RNA binding"/>
    <property type="evidence" value="ECO:0007669"/>
    <property type="project" value="TreeGrafter"/>
</dbReference>
<dbReference type="Gene3D" id="2.130.10.10">
    <property type="entry name" value="YVTN repeat-like/Quinoprotein amine dehydrogenase"/>
    <property type="match status" value="3"/>
</dbReference>
<organism evidence="2 3">
    <name type="scientific">Clathrus columnatus</name>
    <dbReference type="NCBI Taxonomy" id="1419009"/>
    <lineage>
        <taxon>Eukaryota</taxon>
        <taxon>Fungi</taxon>
        <taxon>Dikarya</taxon>
        <taxon>Basidiomycota</taxon>
        <taxon>Agaricomycotina</taxon>
        <taxon>Agaricomycetes</taxon>
        <taxon>Phallomycetidae</taxon>
        <taxon>Phallales</taxon>
        <taxon>Clathraceae</taxon>
        <taxon>Clathrus</taxon>
    </lineage>
</organism>
<sequence>MSALHAHRCRFVDYTPTPITALAFPPLYLKNNQEFSSQNLKLECNFLALGRANGNIEIHTWLILDHDASKYAWSLYMILSGLVASKVDTLAFSLKSEIFKSVKLQNYRLFSSGGGTEVLEWDLSNGEILHSVSSQGGSIWSMAVNPASTRLALGCEDGSIRILSLENNQLAHWRRLDRVKTRLLSVAWGPPVIQQPGKPVENGNVSEISEDEGEIQDWEDSFILAGCSDSSIRKFDVPSGRSVERMTVDKIRGEKTDGTFISGDSLGNVKLWDSRTGTQLQSFTAHGADVLCLAVGSDGNTIYSSGVDQKICQFSKINIESSCTKTSINKWVNTGSRRVHSHDVRGLGVWPPYAPVPSSLLPSSPVSFLASGGLDMSLVICPCTKPNSKTLGSFAFESSQYRRLPYKTSFSNPIQLARGVGFVLCRRSNSLTLWRINNLQQADINPISSGSDWEELIEMELRLKNNLVASAISNDGSWIAASSLNELKLFRDVLKRSVGELQAETNIYSERIWLIIGGSWASSKLYVVDLDSAINAVRPLRLFEYHCMQDILIRDDDPKETHSMGAARFPTLDSQQKRVAITCLATSIDSQWFASADDLHRIHIFNLDSLQASFFTHHCALPSFPHPIIGMVFDPLNPSLLAIGLSNNTFQIFDVEARQFPCWADNLEEHVGLESLQDPLVGITFDSRANPDNQKEDRHVVLWGNSWICKVKLGGFIGNATSKKRRRESRQPSLTNEVTVPPQSEKRDEDLRVIRRYRPLLFADFIREDELLLVERPLVDLLNSLPPAYYRPKYGT</sequence>
<dbReference type="InterPro" id="IPR001680">
    <property type="entry name" value="WD40_rpt"/>
</dbReference>
<feature type="compositionally biased region" description="Polar residues" evidence="1">
    <location>
        <begin position="731"/>
        <end position="742"/>
    </location>
</feature>
<dbReference type="PANTHER" id="PTHR44163">
    <property type="entry name" value="U3 SMALL NUCLEOLAR RNA-ASSOCIATED PROTEIN 4 HOMOLOG"/>
    <property type="match status" value="1"/>
</dbReference>
<dbReference type="GO" id="GO:0030686">
    <property type="term" value="C:90S preribosome"/>
    <property type="evidence" value="ECO:0007669"/>
    <property type="project" value="InterPro"/>
</dbReference>
<dbReference type="Pfam" id="PF00400">
    <property type="entry name" value="WD40"/>
    <property type="match status" value="2"/>
</dbReference>
<dbReference type="EMBL" id="BPWL01000004">
    <property type="protein sequence ID" value="GJJ09488.1"/>
    <property type="molecule type" value="Genomic_DNA"/>
</dbReference>
<evidence type="ECO:0000256" key="1">
    <source>
        <dbReference type="SAM" id="MobiDB-lite"/>
    </source>
</evidence>
<evidence type="ECO:0000313" key="2">
    <source>
        <dbReference type="EMBL" id="GJJ09488.1"/>
    </source>
</evidence>
<dbReference type="PANTHER" id="PTHR44163:SF1">
    <property type="entry name" value="U3 SMALL NUCLEOLAR RNA-ASSOCIATED PROTEIN 4 HOMOLOG"/>
    <property type="match status" value="1"/>
</dbReference>
<accession>A0AAV5A8G7</accession>
<dbReference type="InterPro" id="IPR036322">
    <property type="entry name" value="WD40_repeat_dom_sf"/>
</dbReference>
<dbReference type="Proteomes" id="UP001050691">
    <property type="component" value="Unassembled WGS sequence"/>
</dbReference>
<dbReference type="SMART" id="SM00320">
    <property type="entry name" value="WD40"/>
    <property type="match status" value="5"/>
</dbReference>